<feature type="transmembrane region" description="Helical" evidence="1">
    <location>
        <begin position="37"/>
        <end position="63"/>
    </location>
</feature>
<keyword evidence="1" id="KW-0812">Transmembrane</keyword>
<organism evidence="2 3">
    <name type="scientific">Candidatus Opimibacter skivensis</name>
    <dbReference type="NCBI Taxonomy" id="2982028"/>
    <lineage>
        <taxon>Bacteria</taxon>
        <taxon>Pseudomonadati</taxon>
        <taxon>Bacteroidota</taxon>
        <taxon>Saprospiria</taxon>
        <taxon>Saprospirales</taxon>
        <taxon>Saprospiraceae</taxon>
        <taxon>Candidatus Opimibacter</taxon>
    </lineage>
</organism>
<comment type="caution">
    <text evidence="2">The sequence shown here is derived from an EMBL/GenBank/DDBJ whole genome shotgun (WGS) entry which is preliminary data.</text>
</comment>
<dbReference type="InterPro" id="IPR024399">
    <property type="entry name" value="DUF2628"/>
</dbReference>
<proteinExistence type="predicted"/>
<feature type="transmembrane region" description="Helical" evidence="1">
    <location>
        <begin position="75"/>
        <end position="94"/>
    </location>
</feature>
<protein>
    <submittedName>
        <fullName evidence="2">DUF2628 domain-containing protein</fullName>
    </submittedName>
</protein>
<evidence type="ECO:0000256" key="1">
    <source>
        <dbReference type="SAM" id="Phobius"/>
    </source>
</evidence>
<evidence type="ECO:0000313" key="2">
    <source>
        <dbReference type="EMBL" id="MBK9984844.1"/>
    </source>
</evidence>
<keyword evidence="1" id="KW-0472">Membrane</keyword>
<dbReference type="AlphaFoldDB" id="A0A9D7T1Y3"/>
<dbReference type="EMBL" id="JADKGY010000032">
    <property type="protein sequence ID" value="MBK9984844.1"/>
    <property type="molecule type" value="Genomic_DNA"/>
</dbReference>
<accession>A0A9D7T1Y3</accession>
<dbReference type="Pfam" id="PF10947">
    <property type="entry name" value="DUF2628"/>
    <property type="match status" value="1"/>
</dbReference>
<reference evidence="2 3" key="1">
    <citation type="submission" date="2020-10" db="EMBL/GenBank/DDBJ databases">
        <title>Connecting structure to function with the recovery of over 1000 high-quality activated sludge metagenome-assembled genomes encoding full-length rRNA genes using long-read sequencing.</title>
        <authorList>
            <person name="Singleton C.M."/>
            <person name="Petriglieri F."/>
            <person name="Kristensen J.M."/>
            <person name="Kirkegaard R.H."/>
            <person name="Michaelsen T.Y."/>
            <person name="Andersen M.H."/>
            <person name="Karst S.M."/>
            <person name="Dueholm M.S."/>
            <person name="Nielsen P.H."/>
            <person name="Albertsen M."/>
        </authorList>
    </citation>
    <scope>NUCLEOTIDE SEQUENCE [LARGE SCALE GENOMIC DNA]</scope>
    <source>
        <strain evidence="2">Ribe_18-Q3-R11-54_MAXAC.273</strain>
    </source>
</reference>
<keyword evidence="1" id="KW-1133">Transmembrane helix</keyword>
<evidence type="ECO:0000313" key="3">
    <source>
        <dbReference type="Proteomes" id="UP000808337"/>
    </source>
</evidence>
<name>A0A9D7T1Y3_9BACT</name>
<dbReference type="Proteomes" id="UP000808337">
    <property type="component" value="Unassembled WGS sequence"/>
</dbReference>
<gene>
    <name evidence="2" type="ORF">IPP15_21185</name>
</gene>
<sequence>MENLNQPIDLTDIDKYYQDQFTLIQNSNGSYKGKWNWWAFFFTWIWCFTKGCWLFGIITLLTFSITLYKLQVTPGVHLNFGFGTNIIWCLLLGWRGTWIFTMSKCLKTIALLLEIILRTEFTEDTEKITNDCIP</sequence>